<dbReference type="PANTHER" id="PTHR15327">
    <property type="entry name" value="MICROFIBRIL-ASSOCIATED PROTEIN"/>
    <property type="match status" value="1"/>
</dbReference>
<dbReference type="AlphaFoldDB" id="A0A9P6EVA3"/>
<keyword evidence="3" id="KW-0812">Transmembrane</keyword>
<evidence type="ECO:0000256" key="1">
    <source>
        <dbReference type="SAM" id="Coils"/>
    </source>
</evidence>
<comment type="caution">
    <text evidence="5">The sequence shown here is derived from an EMBL/GenBank/DDBJ whole genome shotgun (WGS) entry which is preliminary data.</text>
</comment>
<organism evidence="5 6">
    <name type="scientific">Crepidotus variabilis</name>
    <dbReference type="NCBI Taxonomy" id="179855"/>
    <lineage>
        <taxon>Eukaryota</taxon>
        <taxon>Fungi</taxon>
        <taxon>Dikarya</taxon>
        <taxon>Basidiomycota</taxon>
        <taxon>Agaricomycotina</taxon>
        <taxon>Agaricomycetes</taxon>
        <taxon>Agaricomycetidae</taxon>
        <taxon>Agaricales</taxon>
        <taxon>Agaricineae</taxon>
        <taxon>Crepidotaceae</taxon>
        <taxon>Crepidotus</taxon>
    </lineage>
</organism>
<feature type="transmembrane region" description="Helical" evidence="3">
    <location>
        <begin position="530"/>
        <end position="552"/>
    </location>
</feature>
<name>A0A9P6EVA3_9AGAR</name>
<dbReference type="InterPro" id="IPR009730">
    <property type="entry name" value="MFAP1_C"/>
</dbReference>
<evidence type="ECO:0000256" key="3">
    <source>
        <dbReference type="SAM" id="Phobius"/>
    </source>
</evidence>
<feature type="compositionally biased region" description="Acidic residues" evidence="2">
    <location>
        <begin position="33"/>
        <end position="61"/>
    </location>
</feature>
<dbReference type="InterPro" id="IPR033194">
    <property type="entry name" value="MFAP1"/>
</dbReference>
<reference evidence="5" key="1">
    <citation type="submission" date="2020-11" db="EMBL/GenBank/DDBJ databases">
        <authorList>
            <consortium name="DOE Joint Genome Institute"/>
            <person name="Ahrendt S."/>
            <person name="Riley R."/>
            <person name="Andreopoulos W."/>
            <person name="Labutti K."/>
            <person name="Pangilinan J."/>
            <person name="Ruiz-Duenas F.J."/>
            <person name="Barrasa J.M."/>
            <person name="Sanchez-Garcia M."/>
            <person name="Camarero S."/>
            <person name="Miyauchi S."/>
            <person name="Serrano A."/>
            <person name="Linde D."/>
            <person name="Babiker R."/>
            <person name="Drula E."/>
            <person name="Ayuso-Fernandez I."/>
            <person name="Pacheco R."/>
            <person name="Padilla G."/>
            <person name="Ferreira P."/>
            <person name="Barriuso J."/>
            <person name="Kellner H."/>
            <person name="Castanera R."/>
            <person name="Alfaro M."/>
            <person name="Ramirez L."/>
            <person name="Pisabarro A.G."/>
            <person name="Kuo A."/>
            <person name="Tritt A."/>
            <person name="Lipzen A."/>
            <person name="He G."/>
            <person name="Yan M."/>
            <person name="Ng V."/>
            <person name="Cullen D."/>
            <person name="Martin F."/>
            <person name="Rosso M.-N."/>
            <person name="Henrissat B."/>
            <person name="Hibbett D."/>
            <person name="Martinez A.T."/>
            <person name="Grigoriev I.V."/>
        </authorList>
    </citation>
    <scope>NUCLEOTIDE SEQUENCE</scope>
    <source>
        <strain evidence="5">CBS 506.95</strain>
    </source>
</reference>
<dbReference type="Gene3D" id="3.50.50.60">
    <property type="entry name" value="FAD/NAD(P)-binding domain"/>
    <property type="match status" value="1"/>
</dbReference>
<dbReference type="Pfam" id="PF13450">
    <property type="entry name" value="NAD_binding_8"/>
    <property type="match status" value="1"/>
</dbReference>
<keyword evidence="1" id="KW-0175">Coiled coil</keyword>
<feature type="region of interest" description="Disordered" evidence="2">
    <location>
        <begin position="1"/>
        <end position="144"/>
    </location>
</feature>
<dbReference type="Proteomes" id="UP000807306">
    <property type="component" value="Unassembled WGS sequence"/>
</dbReference>
<dbReference type="SUPFAM" id="SSF51905">
    <property type="entry name" value="FAD/NAD(P)-binding domain"/>
    <property type="match status" value="1"/>
</dbReference>
<keyword evidence="6" id="KW-1185">Reference proteome</keyword>
<evidence type="ECO:0000313" key="6">
    <source>
        <dbReference type="Proteomes" id="UP000807306"/>
    </source>
</evidence>
<dbReference type="OrthoDB" id="1111734at2759"/>
<dbReference type="InterPro" id="IPR036188">
    <property type="entry name" value="FAD/NAD-bd_sf"/>
</dbReference>
<protein>
    <submittedName>
        <fullName evidence="5">Splicing factor, Prp19-binding domain-containing protein</fullName>
    </submittedName>
</protein>
<feature type="domain" description="Micro-fibrillar-associated protein 1 C-terminal" evidence="4">
    <location>
        <begin position="134"/>
        <end position="340"/>
    </location>
</feature>
<dbReference type="EMBL" id="MU157824">
    <property type="protein sequence ID" value="KAF9535769.1"/>
    <property type="molecule type" value="Genomic_DNA"/>
</dbReference>
<feature type="compositionally biased region" description="Basic and acidic residues" evidence="2">
    <location>
        <begin position="84"/>
        <end position="104"/>
    </location>
</feature>
<dbReference type="Pfam" id="PF06991">
    <property type="entry name" value="MFAP1"/>
    <property type="match status" value="1"/>
</dbReference>
<feature type="compositionally biased region" description="Basic and acidic residues" evidence="2">
    <location>
        <begin position="159"/>
        <end position="184"/>
    </location>
</feature>
<evidence type="ECO:0000256" key="2">
    <source>
        <dbReference type="SAM" id="MobiDB-lite"/>
    </source>
</evidence>
<feature type="region of interest" description="Disordered" evidence="2">
    <location>
        <begin position="159"/>
        <end position="191"/>
    </location>
</feature>
<keyword evidence="3" id="KW-1133">Transmembrane helix</keyword>
<gene>
    <name evidence="5" type="ORF">CPB83DRAFT_753580</name>
</gene>
<feature type="coiled-coil region" evidence="1">
    <location>
        <begin position="225"/>
        <end position="252"/>
    </location>
</feature>
<accession>A0A9P6EVA3</accession>
<keyword evidence="3" id="KW-0472">Membrane</keyword>
<evidence type="ECO:0000259" key="4">
    <source>
        <dbReference type="Pfam" id="PF06991"/>
    </source>
</evidence>
<sequence>MSGTSRKQAPRLARPAARYWKGKAPKGVAEVQSDSEAEDEDQEVGDVEMEQEQDEDEEIEEFGMKSEAATSKLKGMNITLKDVNVSKEGKVIVAGREESGRTAVEEEESDEEEARPRKPVVAAEQDEESSEEESESEEEKIEFRPVFVPKRSRVTVAEREALAQDTEEALKKKEQEAEERRQQSHDLVAQTIRRELAEKEKEGEVIDVDDTDGLDPTAEFEAWRLRELGRIKKEKEAEVAREKEREEVERRRALPEEQRMKEDLEHAQKLREEKPKGQQKFLQKYWHKGAFHQVQILQRHDFTEATESTVDVSVLPALMQVKNFGKRSRTKYTHLVDQDTTIKAGGFGGHAPVKAGGSGTDGVGCFLCGGPHMKKGTEGPMPAKIVKVAVVGSGLAGLTAAHLLNNARESQDTQFEVHVFEKSSLIGMDSASISLPTSDPKETWRIDVPMRSFQGGYYTRLIELYKRIGVQLCQANFSYSFSTLRDVDNGRNRSITTTFIYNGASGRSGLGKPSSYNTVMEGKATLSSQFLSTAIFTISCLYTIFCFLLSLWHSIPIWRAKSIRDMDLRDWVLQVAPKGLLGRLFGLDVAWKDYVETVLIPTFSAVCTSPAEDVWGHPVEEFLDYIWLTFGTHHYIVQGGVCAVVNRLTNNLRAIHLSSPIQCIRPDPKNKACLSITCDIDGELEDHHGFHHIIFATQAPAAAGLLSTYLDALPTHLEHRSEKVELLVDCLQSFESRPSIVINHTDGSLLPDDLRDVRELNLISAATTGASYLIKSGPSHPLYSSPSHSMATHILRRHPAYPKDKPTVYQSTNPLLPPRKDAILSVGKLERAVVTMKSKRALSGLCEEESKQWWQCPYQAKTRLGPLQGARPTSEPDAPGIWFCGSYAYLGIPLLEGCVISAQNVVEQGIFKDEEIRWEEVPEP</sequence>
<proteinExistence type="predicted"/>
<evidence type="ECO:0000313" key="5">
    <source>
        <dbReference type="EMBL" id="KAF9535769.1"/>
    </source>
</evidence>
<feature type="compositionally biased region" description="Acidic residues" evidence="2">
    <location>
        <begin position="124"/>
        <end position="140"/>
    </location>
</feature>